<organism evidence="4 5">
    <name type="scientific">Anaerotruncus colihominis</name>
    <dbReference type="NCBI Taxonomy" id="169435"/>
    <lineage>
        <taxon>Bacteria</taxon>
        <taxon>Bacillati</taxon>
        <taxon>Bacillota</taxon>
        <taxon>Clostridia</taxon>
        <taxon>Eubacteriales</taxon>
        <taxon>Oscillospiraceae</taxon>
        <taxon>Anaerotruncus</taxon>
    </lineage>
</organism>
<dbReference type="SMART" id="SM00382">
    <property type="entry name" value="AAA"/>
    <property type="match status" value="1"/>
</dbReference>
<dbReference type="EMBL" id="CZBE01000001">
    <property type="protein sequence ID" value="CUP23715.1"/>
    <property type="molecule type" value="Genomic_DNA"/>
</dbReference>
<dbReference type="GO" id="GO:0005524">
    <property type="term" value="F:ATP binding"/>
    <property type="evidence" value="ECO:0007669"/>
    <property type="project" value="UniProtKB-KW"/>
</dbReference>
<dbReference type="EC" id="3.6.3.30" evidence="4"/>
<evidence type="ECO:0000256" key="1">
    <source>
        <dbReference type="ARBA" id="ARBA00022741"/>
    </source>
</evidence>
<evidence type="ECO:0000256" key="2">
    <source>
        <dbReference type="ARBA" id="ARBA00022840"/>
    </source>
</evidence>
<dbReference type="InterPro" id="IPR027417">
    <property type="entry name" value="P-loop_NTPase"/>
</dbReference>
<sequence length="345" mass="37548">MIETAVQKRFRGFSLETAFTTHGGCLGILGASGCGKSMTLRCIAGIERPDAGRVVVNGRVLYDSSVRLNLPPQKRRVGYLFQNYALFPHMTVAENIVCGMHGEKNGREQMIKELLARFHLEGLGGRYPGQLSGGQQQRAALARMLASEPDVILLDEPFSALDAHLREQMQMQVLELLESYGKDAVLVTHSRDEAYRLCGELLVMDAGRPIAHGGTKELFRSPGLVQVARLTGCKNISRAKKAGAHRVEALDWGISLDTADPVPEDVSHVGVRAHSFFPPSGASAPNLIAIEDCGSSEGPFEWNILFRAAGTASEKIWWKIGKHAYAGVPDHLAVSPEDVLVLREG</sequence>
<protein>
    <submittedName>
        <fullName evidence="4">Fe(3+) ions import ATP-binding protein FbpC</fullName>
        <ecNumber evidence="4">3.6.3.30</ecNumber>
    </submittedName>
</protein>
<reference evidence="4 5" key="1">
    <citation type="submission" date="2015-09" db="EMBL/GenBank/DDBJ databases">
        <authorList>
            <consortium name="Pathogen Informatics"/>
        </authorList>
    </citation>
    <scope>NUCLEOTIDE SEQUENCE [LARGE SCALE GENOMIC DNA]</scope>
    <source>
        <strain evidence="4 5">2789STDY5834939</strain>
    </source>
</reference>
<dbReference type="InterPro" id="IPR003439">
    <property type="entry name" value="ABC_transporter-like_ATP-bd"/>
</dbReference>
<dbReference type="PANTHER" id="PTHR43514">
    <property type="entry name" value="ABC TRANSPORTER I FAMILY MEMBER 10"/>
    <property type="match status" value="1"/>
</dbReference>
<dbReference type="Gene3D" id="3.40.50.300">
    <property type="entry name" value="P-loop containing nucleotide triphosphate hydrolases"/>
    <property type="match status" value="1"/>
</dbReference>
<evidence type="ECO:0000313" key="5">
    <source>
        <dbReference type="Proteomes" id="UP000095765"/>
    </source>
</evidence>
<accession>A0A174LPM8</accession>
<dbReference type="AlphaFoldDB" id="A0A174LPM8"/>
<dbReference type="OrthoDB" id="9802264at2"/>
<evidence type="ECO:0000313" key="4">
    <source>
        <dbReference type="EMBL" id="CUP23715.1"/>
    </source>
</evidence>
<dbReference type="InterPro" id="IPR003593">
    <property type="entry name" value="AAA+_ATPase"/>
</dbReference>
<name>A0A174LPM8_9FIRM</name>
<dbReference type="Proteomes" id="UP000095765">
    <property type="component" value="Unassembled WGS sequence"/>
</dbReference>
<dbReference type="InterPro" id="IPR050334">
    <property type="entry name" value="Molybdenum_import_ModC"/>
</dbReference>
<dbReference type="PROSITE" id="PS50893">
    <property type="entry name" value="ABC_TRANSPORTER_2"/>
    <property type="match status" value="1"/>
</dbReference>
<keyword evidence="1" id="KW-0547">Nucleotide-binding</keyword>
<dbReference type="RefSeq" id="WP_055243745.1">
    <property type="nucleotide sequence ID" value="NZ_CABIWA010000002.1"/>
</dbReference>
<evidence type="ECO:0000259" key="3">
    <source>
        <dbReference type="PROSITE" id="PS50893"/>
    </source>
</evidence>
<dbReference type="PROSITE" id="PS00211">
    <property type="entry name" value="ABC_TRANSPORTER_1"/>
    <property type="match status" value="1"/>
</dbReference>
<dbReference type="PANTHER" id="PTHR43514:SF1">
    <property type="entry name" value="SULFATE_THIOSULFATE IMPORT ATP-BINDING PROTEIN CYSA"/>
    <property type="match status" value="1"/>
</dbReference>
<dbReference type="InterPro" id="IPR017871">
    <property type="entry name" value="ABC_transporter-like_CS"/>
</dbReference>
<dbReference type="Pfam" id="PF00005">
    <property type="entry name" value="ABC_tran"/>
    <property type="match status" value="1"/>
</dbReference>
<keyword evidence="2 4" id="KW-0067">ATP-binding</keyword>
<dbReference type="GO" id="GO:0016887">
    <property type="term" value="F:ATP hydrolysis activity"/>
    <property type="evidence" value="ECO:0007669"/>
    <property type="project" value="InterPro"/>
</dbReference>
<proteinExistence type="predicted"/>
<dbReference type="SUPFAM" id="SSF52540">
    <property type="entry name" value="P-loop containing nucleoside triphosphate hydrolases"/>
    <property type="match status" value="1"/>
</dbReference>
<feature type="domain" description="ABC transporter" evidence="3">
    <location>
        <begin position="1"/>
        <end position="231"/>
    </location>
</feature>
<keyword evidence="4" id="KW-0378">Hydrolase</keyword>
<gene>
    <name evidence="4" type="primary">fbpC</name>
    <name evidence="4" type="ORF">ERS852551_00190</name>
</gene>